<dbReference type="KEGG" id="rga:RGR602_CH03339"/>
<feature type="compositionally biased region" description="Polar residues" evidence="1">
    <location>
        <begin position="84"/>
        <end position="101"/>
    </location>
</feature>
<proteinExistence type="predicted"/>
<feature type="region of interest" description="Disordered" evidence="1">
    <location>
        <begin position="1"/>
        <end position="29"/>
    </location>
</feature>
<organism evidence="2 3">
    <name type="scientific">Rhizobium gallicum bv. gallicum R602sp</name>
    <dbReference type="NCBI Taxonomy" id="1041138"/>
    <lineage>
        <taxon>Bacteria</taxon>
        <taxon>Pseudomonadati</taxon>
        <taxon>Pseudomonadota</taxon>
        <taxon>Alphaproteobacteria</taxon>
        <taxon>Hyphomicrobiales</taxon>
        <taxon>Rhizobiaceae</taxon>
        <taxon>Rhizobium/Agrobacterium group</taxon>
        <taxon>Rhizobium</taxon>
    </lineage>
</organism>
<feature type="region of interest" description="Disordered" evidence="1">
    <location>
        <begin position="79"/>
        <end position="101"/>
    </location>
</feature>
<name>A0A0B4X7S2_9HYPH</name>
<evidence type="ECO:0000313" key="3">
    <source>
        <dbReference type="Proteomes" id="UP000031368"/>
    </source>
</evidence>
<dbReference type="Proteomes" id="UP000031368">
    <property type="component" value="Chromosome"/>
</dbReference>
<protein>
    <submittedName>
        <fullName evidence="2">Uncharacterized protein</fullName>
    </submittedName>
</protein>
<feature type="compositionally biased region" description="Basic and acidic residues" evidence="1">
    <location>
        <begin position="16"/>
        <end position="26"/>
    </location>
</feature>
<feature type="compositionally biased region" description="Basic residues" evidence="1">
    <location>
        <begin position="1"/>
        <end position="10"/>
    </location>
</feature>
<evidence type="ECO:0000313" key="2">
    <source>
        <dbReference type="EMBL" id="AJD42648.1"/>
    </source>
</evidence>
<gene>
    <name evidence="2" type="ORF">RGR602_CH03339</name>
</gene>
<dbReference type="AlphaFoldDB" id="A0A0B4X7S2"/>
<dbReference type="RefSeq" id="WP_203226173.1">
    <property type="nucleotide sequence ID" value="NZ_CP006877.1"/>
</dbReference>
<reference evidence="2 3" key="1">
    <citation type="submission" date="2013-11" db="EMBL/GenBank/DDBJ databases">
        <title>Complete genome sequence of Rhizobium gallicum bv. gallicum R602.</title>
        <authorList>
            <person name="Bustos P."/>
            <person name="Santamaria R.I."/>
            <person name="Lozano L."/>
            <person name="Acosta J.L."/>
            <person name="Ormeno-Orrillo E."/>
            <person name="Rogel M.A."/>
            <person name="Romero D."/>
            <person name="Cevallos M.A."/>
            <person name="Martinez-Romero E."/>
            <person name="Gonzalez V."/>
        </authorList>
    </citation>
    <scope>NUCLEOTIDE SEQUENCE [LARGE SCALE GENOMIC DNA]</scope>
    <source>
        <strain evidence="2 3">R602</strain>
    </source>
</reference>
<sequence>MKALRARPRARYSSPSEHRRDREADVNIRPQYYARRDGDGSWSIVDTQTHKVAVIAETMPLKRLDEATALGIIDELRRRHSASREFSASAEGTNDGLSHFN</sequence>
<dbReference type="HOGENOM" id="CLU_180064_0_0_5"/>
<keyword evidence="3" id="KW-1185">Reference proteome</keyword>
<dbReference type="EMBL" id="CP006877">
    <property type="protein sequence ID" value="AJD42648.1"/>
    <property type="molecule type" value="Genomic_DNA"/>
</dbReference>
<accession>A0A0B4X7S2</accession>
<evidence type="ECO:0000256" key="1">
    <source>
        <dbReference type="SAM" id="MobiDB-lite"/>
    </source>
</evidence>